<organism evidence="1">
    <name type="scientific">Turicibacter sanguinis</name>
    <dbReference type="NCBI Taxonomy" id="154288"/>
    <lineage>
        <taxon>Bacteria</taxon>
        <taxon>Bacillati</taxon>
        <taxon>Bacillota</taxon>
        <taxon>Erysipelotrichia</taxon>
        <taxon>Erysipelotrichales</taxon>
        <taxon>Turicibacteraceae</taxon>
        <taxon>Turicibacter</taxon>
    </lineage>
</organism>
<proteinExistence type="predicted"/>
<gene>
    <name evidence="1" type="ORF">GMA64_10985</name>
</gene>
<dbReference type="AlphaFoldDB" id="A0A6G2CD77"/>
<protein>
    <submittedName>
        <fullName evidence="1">Uncharacterized protein</fullName>
    </submittedName>
</protein>
<reference evidence="1" key="1">
    <citation type="journal article" date="2019" name="Nat. Med.">
        <title>A library of human gut bacterial isolates paired with longitudinal multiomics data enables mechanistic microbiome research.</title>
        <authorList>
            <person name="Poyet M."/>
            <person name="Groussin M."/>
            <person name="Gibbons S.M."/>
            <person name="Avila-Pacheco J."/>
            <person name="Jiang X."/>
            <person name="Kearney S.M."/>
            <person name="Perrotta A.R."/>
            <person name="Berdy B."/>
            <person name="Zhao S."/>
            <person name="Lieberman T.D."/>
            <person name="Swanson P.K."/>
            <person name="Smith M."/>
            <person name="Roesemann S."/>
            <person name="Alexander J.E."/>
            <person name="Rich S.A."/>
            <person name="Livny J."/>
            <person name="Vlamakis H."/>
            <person name="Clish C."/>
            <person name="Bullock K."/>
            <person name="Deik A."/>
            <person name="Scott J."/>
            <person name="Pierce K.A."/>
            <person name="Xavier R.J."/>
            <person name="Alm E.J."/>
        </authorList>
    </citation>
    <scope>NUCLEOTIDE SEQUENCE</scope>
    <source>
        <strain evidence="1">BIOML-A179</strain>
    </source>
</reference>
<sequence length="72" mass="8305">MPRELRKTAMDAIEMLKGNENLTIVSFTFEKTHVSKREDHIELAQMVSREINALTMFKVTGVNQLEVSIIRN</sequence>
<evidence type="ECO:0000313" key="1">
    <source>
        <dbReference type="EMBL" id="MTL95054.1"/>
    </source>
</evidence>
<comment type="caution">
    <text evidence="1">The sequence shown here is derived from an EMBL/GenBank/DDBJ whole genome shotgun (WGS) entry which is preliminary data.</text>
</comment>
<dbReference type="EMBL" id="WMQV01000029">
    <property type="protein sequence ID" value="MTL95054.1"/>
    <property type="molecule type" value="Genomic_DNA"/>
</dbReference>
<dbReference type="RefSeq" id="WP_129821649.1">
    <property type="nucleotide sequence ID" value="NZ_JAMQUT010000005.1"/>
</dbReference>
<name>A0A6G2CD77_9FIRM</name>
<accession>A0A6G2CD77</accession>